<comment type="caution">
    <text evidence="8">The sequence shown here is derived from an EMBL/GenBank/DDBJ whole genome shotgun (WGS) entry which is preliminary data.</text>
</comment>
<evidence type="ECO:0000313" key="8">
    <source>
        <dbReference type="EMBL" id="MYZ49503.1"/>
    </source>
</evidence>
<evidence type="ECO:0000313" key="9">
    <source>
        <dbReference type="Proteomes" id="UP000773614"/>
    </source>
</evidence>
<dbReference type="GO" id="GO:0046872">
    <property type="term" value="F:metal ion binding"/>
    <property type="evidence" value="ECO:0007669"/>
    <property type="project" value="InterPro"/>
</dbReference>
<keyword evidence="9" id="KW-1185">Reference proteome</keyword>
<dbReference type="InterPro" id="IPR016185">
    <property type="entry name" value="PreATP-grasp_dom_sf"/>
</dbReference>
<name>A0A964WUY5_9HYPH</name>
<evidence type="ECO:0000256" key="5">
    <source>
        <dbReference type="PROSITE-ProRule" id="PRU00409"/>
    </source>
</evidence>
<sequence>MTVSRVLIANRGEIAVRVIRACQGLGIETVLAVSDADRDSMPARLADRAVCIGPASASESYLSYRAIVAAALGTGADAVHPGYGFLSESPDLAAACAAEGLTFVGPTADHIRAMGNKLQARALARECGVPVLPGSEKVHSYEEAQTLAERIGLPVMMKAAAGGGGRGMKVVTDFKDLRQTFLAASAEARTAFGDDTLYLERFIPNARHIEVQVLGDRHGNVIHLGERDCSLQRRHQKVVEEAPAPAIPDTLRAEIHAAAVTLARNIDYENAGTVEFIYDEDAKEFFFLEMNTRIQVEHPVSELITGIDLVQEQLRVARGERLRFTQDDVIFRGHALECRITAELAAENFRPSPGRITTWRPPEGPFIRLDTHCYEGYSVPIFYDSLLGKLIVYGSDRTEAIERMRHALERFSVAGVGTTIDFLRFMIGHPDFAAGRVTTHLIADVLPDMLAKKNAA</sequence>
<dbReference type="InterPro" id="IPR011054">
    <property type="entry name" value="Rudment_hybrid_motif"/>
</dbReference>
<dbReference type="Pfam" id="PF00289">
    <property type="entry name" value="Biotin_carb_N"/>
    <property type="match status" value="1"/>
</dbReference>
<reference evidence="8" key="1">
    <citation type="submission" date="2019-03" db="EMBL/GenBank/DDBJ databases">
        <title>Afifella sp. nov., isolated from activated sludge.</title>
        <authorList>
            <person name="Li Q."/>
            <person name="Liu Y."/>
        </authorList>
    </citation>
    <scope>NUCLEOTIDE SEQUENCE</scope>
    <source>
        <strain evidence="8">L72</strain>
    </source>
</reference>
<dbReference type="Pfam" id="PF02785">
    <property type="entry name" value="Biotin_carb_C"/>
    <property type="match status" value="1"/>
</dbReference>
<keyword evidence="2 5" id="KW-0547">Nucleotide-binding</keyword>
<evidence type="ECO:0000256" key="2">
    <source>
        <dbReference type="ARBA" id="ARBA00022741"/>
    </source>
</evidence>
<dbReference type="SUPFAM" id="SSF52440">
    <property type="entry name" value="PreATP-grasp domain"/>
    <property type="match status" value="1"/>
</dbReference>
<dbReference type="InterPro" id="IPR005482">
    <property type="entry name" value="Biotin_COase_C"/>
</dbReference>
<proteinExistence type="predicted"/>
<dbReference type="FunFam" id="3.30.1490.20:FF:000018">
    <property type="entry name" value="Biotin carboxylase"/>
    <property type="match status" value="1"/>
</dbReference>
<dbReference type="SMART" id="SM00878">
    <property type="entry name" value="Biotin_carb_C"/>
    <property type="match status" value="1"/>
</dbReference>
<dbReference type="Pfam" id="PF02786">
    <property type="entry name" value="CPSase_L_D2"/>
    <property type="match status" value="1"/>
</dbReference>
<keyword evidence="4" id="KW-0092">Biotin</keyword>
<dbReference type="FunFam" id="3.40.50.20:FF:000010">
    <property type="entry name" value="Propionyl-CoA carboxylase subunit alpha"/>
    <property type="match status" value="1"/>
</dbReference>
<dbReference type="PANTHER" id="PTHR18866:SF33">
    <property type="entry name" value="METHYLCROTONOYL-COA CARBOXYLASE SUBUNIT ALPHA, MITOCHONDRIAL-RELATED"/>
    <property type="match status" value="1"/>
</dbReference>
<dbReference type="GO" id="GO:0016874">
    <property type="term" value="F:ligase activity"/>
    <property type="evidence" value="ECO:0007669"/>
    <property type="project" value="UniProtKB-KW"/>
</dbReference>
<accession>A0A964WUY5</accession>
<evidence type="ECO:0000256" key="1">
    <source>
        <dbReference type="ARBA" id="ARBA00022598"/>
    </source>
</evidence>
<evidence type="ECO:0000256" key="3">
    <source>
        <dbReference type="ARBA" id="ARBA00022840"/>
    </source>
</evidence>
<dbReference type="InterPro" id="IPR050856">
    <property type="entry name" value="Biotin_carboxylase_complex"/>
</dbReference>
<feature type="domain" description="ATP-grasp" evidence="6">
    <location>
        <begin position="121"/>
        <end position="318"/>
    </location>
</feature>
<keyword evidence="3 5" id="KW-0067">ATP-binding</keyword>
<dbReference type="SUPFAM" id="SSF51246">
    <property type="entry name" value="Rudiment single hybrid motif"/>
    <property type="match status" value="1"/>
</dbReference>
<dbReference type="PANTHER" id="PTHR18866">
    <property type="entry name" value="CARBOXYLASE:PYRUVATE/ACETYL-COA/PROPIONYL-COA CARBOXYLASE"/>
    <property type="match status" value="1"/>
</dbReference>
<dbReference type="NCBIfam" id="NF006367">
    <property type="entry name" value="PRK08591.1"/>
    <property type="match status" value="1"/>
</dbReference>
<dbReference type="EMBL" id="SPKJ01000077">
    <property type="protein sequence ID" value="MYZ49503.1"/>
    <property type="molecule type" value="Genomic_DNA"/>
</dbReference>
<dbReference type="PROSITE" id="PS50979">
    <property type="entry name" value="BC"/>
    <property type="match status" value="1"/>
</dbReference>
<dbReference type="GO" id="GO:0005524">
    <property type="term" value="F:ATP binding"/>
    <property type="evidence" value="ECO:0007669"/>
    <property type="project" value="UniProtKB-UniRule"/>
</dbReference>
<dbReference type="InterPro" id="IPR005481">
    <property type="entry name" value="BC-like_N"/>
</dbReference>
<organism evidence="8 9">
    <name type="scientific">Propylenella binzhouense</name>
    <dbReference type="NCBI Taxonomy" id="2555902"/>
    <lineage>
        <taxon>Bacteria</taxon>
        <taxon>Pseudomonadati</taxon>
        <taxon>Pseudomonadota</taxon>
        <taxon>Alphaproteobacteria</taxon>
        <taxon>Hyphomicrobiales</taxon>
        <taxon>Propylenellaceae</taxon>
        <taxon>Propylenella</taxon>
    </lineage>
</organism>
<dbReference type="PROSITE" id="PS50975">
    <property type="entry name" value="ATP_GRASP"/>
    <property type="match status" value="1"/>
</dbReference>
<dbReference type="PROSITE" id="PS00867">
    <property type="entry name" value="CPSASE_2"/>
    <property type="match status" value="1"/>
</dbReference>
<dbReference type="SUPFAM" id="SSF56059">
    <property type="entry name" value="Glutathione synthetase ATP-binding domain-like"/>
    <property type="match status" value="1"/>
</dbReference>
<dbReference type="Gene3D" id="3.30.470.20">
    <property type="entry name" value="ATP-grasp fold, B domain"/>
    <property type="match status" value="1"/>
</dbReference>
<evidence type="ECO:0000259" key="7">
    <source>
        <dbReference type="PROSITE" id="PS50979"/>
    </source>
</evidence>
<gene>
    <name evidence="8" type="ORF">E4O86_17475</name>
</gene>
<protein>
    <submittedName>
        <fullName evidence="8">Acetyl-CoA carboxylase biotin carboxylase subunit</fullName>
    </submittedName>
</protein>
<dbReference type="InterPro" id="IPR011761">
    <property type="entry name" value="ATP-grasp"/>
</dbReference>
<evidence type="ECO:0000256" key="4">
    <source>
        <dbReference type="ARBA" id="ARBA00023267"/>
    </source>
</evidence>
<feature type="domain" description="Biotin carboxylation" evidence="7">
    <location>
        <begin position="2"/>
        <end position="447"/>
    </location>
</feature>
<evidence type="ECO:0000259" key="6">
    <source>
        <dbReference type="PROSITE" id="PS50975"/>
    </source>
</evidence>
<dbReference type="AlphaFoldDB" id="A0A964WUY5"/>
<dbReference type="OrthoDB" id="9763189at2"/>
<dbReference type="Proteomes" id="UP000773614">
    <property type="component" value="Unassembled WGS sequence"/>
</dbReference>
<dbReference type="InterPro" id="IPR005479">
    <property type="entry name" value="CPAse_ATP-bd"/>
</dbReference>
<dbReference type="RefSeq" id="WP_161141843.1">
    <property type="nucleotide sequence ID" value="NZ_SPKJ01000077.1"/>
</dbReference>
<dbReference type="InterPro" id="IPR011764">
    <property type="entry name" value="Biotin_carboxylation_dom"/>
</dbReference>
<keyword evidence="1" id="KW-0436">Ligase</keyword>